<dbReference type="GO" id="GO:0005737">
    <property type="term" value="C:cytoplasm"/>
    <property type="evidence" value="ECO:0007669"/>
    <property type="project" value="TreeGrafter"/>
</dbReference>
<dbReference type="EMBL" id="JAHXZJ010000002">
    <property type="protein sequence ID" value="KAH0564503.1"/>
    <property type="molecule type" value="Genomic_DNA"/>
</dbReference>
<dbReference type="FunFam" id="3.80.10.10:FF:000230">
    <property type="entry name" value="Leucine-rich repeat-containing protein 57"/>
    <property type="match status" value="1"/>
</dbReference>
<evidence type="ECO:0000313" key="4">
    <source>
        <dbReference type="Proteomes" id="UP000826195"/>
    </source>
</evidence>
<dbReference type="AlphaFoldDB" id="A0AAV7J151"/>
<dbReference type="Pfam" id="PF13855">
    <property type="entry name" value="LRR_8"/>
    <property type="match status" value="2"/>
</dbReference>
<dbReference type="SUPFAM" id="SSF52058">
    <property type="entry name" value="L domain-like"/>
    <property type="match status" value="1"/>
</dbReference>
<dbReference type="SMART" id="SM00369">
    <property type="entry name" value="LRR_TYP"/>
    <property type="match status" value="6"/>
</dbReference>
<keyword evidence="1" id="KW-0433">Leucine-rich repeat</keyword>
<dbReference type="SMART" id="SM00364">
    <property type="entry name" value="LRR_BAC"/>
    <property type="match status" value="5"/>
</dbReference>
<accession>A0AAV7J151</accession>
<keyword evidence="2" id="KW-0677">Repeat</keyword>
<sequence>MKKEIMGNTVKIKQHYETAKKTGILNISNRQMMEIPANMKQLSEILRTLDLSQNSFKVLPDEIGIYSILKQLNLSHNKLQGLPETIGNLVKLEILNASFNQLKSLPESLSNLSHLKQVNLSENQLTEFPLMFCGLKHLDALDLSKNKLTCVPDGVVGLHVIELNLNQNQISAISDKMADCPRLKTLRLEENCLQLNAIPSRIFKESKISNITVEGNLFENKKIADIDGYEVYMERYTAVKKKMF</sequence>
<organism evidence="3 4">
    <name type="scientific">Cotesia glomerata</name>
    <name type="common">Lepidopteran parasitic wasp</name>
    <name type="synonym">Apanteles glomeratus</name>
    <dbReference type="NCBI Taxonomy" id="32391"/>
    <lineage>
        <taxon>Eukaryota</taxon>
        <taxon>Metazoa</taxon>
        <taxon>Ecdysozoa</taxon>
        <taxon>Arthropoda</taxon>
        <taxon>Hexapoda</taxon>
        <taxon>Insecta</taxon>
        <taxon>Pterygota</taxon>
        <taxon>Neoptera</taxon>
        <taxon>Endopterygota</taxon>
        <taxon>Hymenoptera</taxon>
        <taxon>Apocrita</taxon>
        <taxon>Ichneumonoidea</taxon>
        <taxon>Braconidae</taxon>
        <taxon>Microgastrinae</taxon>
        <taxon>Cotesia</taxon>
    </lineage>
</organism>
<dbReference type="InterPro" id="IPR001611">
    <property type="entry name" value="Leu-rich_rpt"/>
</dbReference>
<reference evidence="3 4" key="1">
    <citation type="journal article" date="2021" name="J. Hered.">
        <title>A chromosome-level genome assembly of the parasitoid wasp, Cotesia glomerata (Hymenoptera: Braconidae).</title>
        <authorList>
            <person name="Pinto B.J."/>
            <person name="Weis J.J."/>
            <person name="Gamble T."/>
            <person name="Ode P.J."/>
            <person name="Paul R."/>
            <person name="Zaspel J.M."/>
        </authorList>
    </citation>
    <scope>NUCLEOTIDE SEQUENCE [LARGE SCALE GENOMIC DNA]</scope>
    <source>
        <strain evidence="3">CgM1</strain>
    </source>
</reference>
<dbReference type="PANTHER" id="PTHR48051">
    <property type="match status" value="1"/>
</dbReference>
<dbReference type="PROSITE" id="PS51450">
    <property type="entry name" value="LRR"/>
    <property type="match status" value="1"/>
</dbReference>
<keyword evidence="4" id="KW-1185">Reference proteome</keyword>
<dbReference type="InterPro" id="IPR003591">
    <property type="entry name" value="Leu-rich_rpt_typical-subtyp"/>
</dbReference>
<dbReference type="Gene3D" id="3.80.10.10">
    <property type="entry name" value="Ribonuclease Inhibitor"/>
    <property type="match status" value="2"/>
</dbReference>
<protein>
    <submittedName>
        <fullName evidence="3">Leucine-rich repeat-containing protein 57</fullName>
    </submittedName>
</protein>
<comment type="caution">
    <text evidence="3">The sequence shown here is derived from an EMBL/GenBank/DDBJ whole genome shotgun (WGS) entry which is preliminary data.</text>
</comment>
<name>A0AAV7J151_COTGL</name>
<evidence type="ECO:0000313" key="3">
    <source>
        <dbReference type="EMBL" id="KAH0564503.1"/>
    </source>
</evidence>
<dbReference type="PRINTS" id="PR00019">
    <property type="entry name" value="LEURICHRPT"/>
</dbReference>
<proteinExistence type="predicted"/>
<dbReference type="InterPro" id="IPR032675">
    <property type="entry name" value="LRR_dom_sf"/>
</dbReference>
<evidence type="ECO:0000256" key="1">
    <source>
        <dbReference type="ARBA" id="ARBA00022614"/>
    </source>
</evidence>
<dbReference type="Proteomes" id="UP000826195">
    <property type="component" value="Unassembled WGS sequence"/>
</dbReference>
<dbReference type="InterPro" id="IPR050216">
    <property type="entry name" value="LRR_domain-containing"/>
</dbReference>
<gene>
    <name evidence="3" type="primary">LRRC57</name>
    <name evidence="3" type="ORF">KQX54_012447</name>
</gene>
<dbReference type="PANTHER" id="PTHR48051:SF54">
    <property type="entry name" value="LEUCINE-RICH REPEAT-CONTAINING PROTEIN"/>
    <property type="match status" value="1"/>
</dbReference>
<evidence type="ECO:0000256" key="2">
    <source>
        <dbReference type="ARBA" id="ARBA00022737"/>
    </source>
</evidence>